<dbReference type="PANTHER" id="PTHR14738:SF29">
    <property type="entry name" value="ZINC FINGER CCCH DOMAIN-CONTAINING PROTEIN 14"/>
    <property type="match status" value="1"/>
</dbReference>
<comment type="subcellular location">
    <subcellularLocation>
        <location evidence="1">Nucleus</location>
    </subcellularLocation>
</comment>
<protein>
    <submittedName>
        <fullName evidence="10">Nuclear polyadenylated RNA-binding protein-like protein</fullName>
    </submittedName>
</protein>
<dbReference type="Gene3D" id="4.10.1000.30">
    <property type="match status" value="1"/>
</dbReference>
<evidence type="ECO:0000256" key="4">
    <source>
        <dbReference type="ARBA" id="ARBA00022737"/>
    </source>
</evidence>
<dbReference type="AlphaFoldDB" id="A0A086T8T9"/>
<evidence type="ECO:0000259" key="9">
    <source>
        <dbReference type="Pfam" id="PF22683"/>
    </source>
</evidence>
<evidence type="ECO:0000256" key="7">
    <source>
        <dbReference type="ARBA" id="ARBA00023242"/>
    </source>
</evidence>
<dbReference type="PANTHER" id="PTHR14738">
    <property type="entry name" value="ZINC FINGER CCCH DOMAIN-CONTAINING PROTEIN 14"/>
    <property type="match status" value="1"/>
</dbReference>
<feature type="domain" description="Nab2-like CCCH zinc finger" evidence="9">
    <location>
        <begin position="429"/>
        <end position="448"/>
    </location>
</feature>
<dbReference type="Pfam" id="PF14608">
    <property type="entry name" value="zf-CCCH_2"/>
    <property type="match status" value="4"/>
</dbReference>
<feature type="compositionally biased region" description="Low complexity" evidence="8">
    <location>
        <begin position="132"/>
        <end position="141"/>
    </location>
</feature>
<feature type="compositionally biased region" description="Basic residues" evidence="8">
    <location>
        <begin position="272"/>
        <end position="292"/>
    </location>
</feature>
<dbReference type="HOGENOM" id="CLU_027088_1_0_1"/>
<keyword evidence="5" id="KW-0863">Zinc-finger</keyword>
<dbReference type="InterPro" id="IPR043094">
    <property type="entry name" value="Nab2/ZC3H14_N_sf"/>
</dbReference>
<dbReference type="Gene3D" id="1.10.340.40">
    <property type="entry name" value="Nuclear abundant poly(A) RNA-bind protein 2, N-terminal domain"/>
    <property type="match status" value="1"/>
</dbReference>
<name>A0A086T8T9_HAPC1</name>
<dbReference type="STRING" id="857340.A0A086T8T9"/>
<dbReference type="Gene3D" id="4.10.1000.40">
    <property type="match status" value="1"/>
</dbReference>
<dbReference type="OrthoDB" id="438553at2759"/>
<feature type="compositionally biased region" description="Gly residues" evidence="8">
    <location>
        <begin position="91"/>
        <end position="102"/>
    </location>
</feature>
<dbReference type="GO" id="GO:0008270">
    <property type="term" value="F:zinc ion binding"/>
    <property type="evidence" value="ECO:0007669"/>
    <property type="project" value="UniProtKB-KW"/>
</dbReference>
<feature type="compositionally biased region" description="Gly residues" evidence="8">
    <location>
        <begin position="251"/>
        <end position="263"/>
    </location>
</feature>
<comment type="caution">
    <text evidence="10">The sequence shown here is derived from an EMBL/GenBank/DDBJ whole genome shotgun (WGS) entry which is preliminary data.</text>
</comment>
<dbReference type="FunFam" id="4.10.1000.40:FF:000002">
    <property type="entry name" value="Nuclear polyadenylated RNA-binding protein Nab2"/>
    <property type="match status" value="1"/>
</dbReference>
<dbReference type="GO" id="GO:0005737">
    <property type="term" value="C:cytoplasm"/>
    <property type="evidence" value="ECO:0007669"/>
    <property type="project" value="TreeGrafter"/>
</dbReference>
<reference evidence="11" key="1">
    <citation type="journal article" date="2014" name="Genome Announc.">
        <title>Genome sequence and annotation of Acremonium chrysogenum, producer of the beta-lactam antibiotic cephalosporin C.</title>
        <authorList>
            <person name="Terfehr D."/>
            <person name="Dahlmann T.A."/>
            <person name="Specht T."/>
            <person name="Zadra I."/>
            <person name="Kuernsteiner H."/>
            <person name="Kueck U."/>
        </authorList>
    </citation>
    <scope>NUCLEOTIDE SEQUENCE [LARGE SCALE GENOMIC DNA]</scope>
    <source>
        <strain evidence="11">ATCC 11550 / CBS 779.69 / DSM 880 / IAM 14645 / JCM 23072 / IMI 49137</strain>
    </source>
</reference>
<feature type="region of interest" description="Disordered" evidence="8">
    <location>
        <begin position="462"/>
        <end position="496"/>
    </location>
</feature>
<feature type="region of interest" description="Disordered" evidence="8">
    <location>
        <begin position="172"/>
        <end position="195"/>
    </location>
</feature>
<sequence length="496" mass="53186">MPVEVSLNTPLADALGAAIQPKLVEAGWAGDGNDSALAEYIILMLVNGRTQDQIAAELAGELLNLPPEDPTSHEFARWLFEQIDILNGQINGGGQPAGGEGMGDAPQAGAPASEMDTDMSAPGVSELNAPTGPRSMRNGNGNMRGGRDKRMLGHMSKAMDRSGDATLHRVRGGAGINTHGRGPPTGPRGGMRGGRGNHRMAANIQHGMAGMGGMPGMMMQGQPGPEMDVYTLLEQQNQMMMQLSQQLMNGNAGGYGGRGGRGGKSLFDRVHDPHHHKNHRGRGGHGHGHNPRPHGANNQEGGSGEGDDVDMSGEKREPPNPEETVCKYNLNCTNRECKFAHQSPAAPRGATIDVHDVCSFGAACKNHKCVGRHPSPATKLAHQSEQDCKFFPNCHNPRCPFKHPAMPLCRNGADCTTPNCKFTHVKTKCKFNPCLNPNCAFQHEEGQQGGFKDKVWTSDAAKDHVSDRKFVEEGRDEELVKPEEGDEVPVKKDESV</sequence>
<dbReference type="Pfam" id="PF22683">
    <property type="entry name" value="Nab2-like_zf-CCCH"/>
    <property type="match status" value="1"/>
</dbReference>
<evidence type="ECO:0000256" key="5">
    <source>
        <dbReference type="ARBA" id="ARBA00022771"/>
    </source>
</evidence>
<evidence type="ECO:0000256" key="6">
    <source>
        <dbReference type="ARBA" id="ARBA00022833"/>
    </source>
</evidence>
<dbReference type="InterPro" id="IPR055046">
    <property type="entry name" value="Nab2-like_Znf-CCCH"/>
</dbReference>
<dbReference type="FunFam" id="4.10.1000.30:FF:000002">
    <property type="entry name" value="Nuclear polyadenylated RNA-binding protein Nab2"/>
    <property type="match status" value="1"/>
</dbReference>
<evidence type="ECO:0000313" key="11">
    <source>
        <dbReference type="Proteomes" id="UP000029964"/>
    </source>
</evidence>
<dbReference type="GO" id="GO:0008143">
    <property type="term" value="F:poly(A) binding"/>
    <property type="evidence" value="ECO:0007669"/>
    <property type="project" value="InterPro"/>
</dbReference>
<dbReference type="GO" id="GO:0005634">
    <property type="term" value="C:nucleus"/>
    <property type="evidence" value="ECO:0007669"/>
    <property type="project" value="UniProtKB-SubCell"/>
</dbReference>
<evidence type="ECO:0000256" key="1">
    <source>
        <dbReference type="ARBA" id="ARBA00004123"/>
    </source>
</evidence>
<proteinExistence type="inferred from homology"/>
<dbReference type="Proteomes" id="UP000029964">
    <property type="component" value="Unassembled WGS sequence"/>
</dbReference>
<feature type="region of interest" description="Disordered" evidence="8">
    <location>
        <begin position="250"/>
        <end position="322"/>
    </location>
</feature>
<evidence type="ECO:0000256" key="3">
    <source>
        <dbReference type="ARBA" id="ARBA00022723"/>
    </source>
</evidence>
<gene>
    <name evidence="10" type="ORF">ACRE_033920</name>
</gene>
<feature type="region of interest" description="Disordered" evidence="8">
    <location>
        <begin position="91"/>
        <end position="147"/>
    </location>
</feature>
<accession>A0A086T8T9</accession>
<dbReference type="InterPro" id="IPR040366">
    <property type="entry name" value="Nab2/ZC3H14"/>
</dbReference>
<keyword evidence="3" id="KW-0479">Metal-binding</keyword>
<evidence type="ECO:0000313" key="10">
    <source>
        <dbReference type="EMBL" id="KFH45771.1"/>
    </source>
</evidence>
<dbReference type="GO" id="GO:0043488">
    <property type="term" value="P:regulation of mRNA stability"/>
    <property type="evidence" value="ECO:0007669"/>
    <property type="project" value="InterPro"/>
</dbReference>
<comment type="similarity">
    <text evidence="2">Belongs to the ZC3H14 family.</text>
</comment>
<dbReference type="EMBL" id="JPKY01000027">
    <property type="protein sequence ID" value="KFH45771.1"/>
    <property type="molecule type" value="Genomic_DNA"/>
</dbReference>
<keyword evidence="4" id="KW-0677">Repeat</keyword>
<keyword evidence="11" id="KW-1185">Reference proteome</keyword>
<evidence type="ECO:0000256" key="8">
    <source>
        <dbReference type="SAM" id="MobiDB-lite"/>
    </source>
</evidence>
<keyword evidence="7" id="KW-0539">Nucleus</keyword>
<organism evidence="10 11">
    <name type="scientific">Hapsidospora chrysogenum (strain ATCC 11550 / CBS 779.69 / DSM 880 / IAM 14645 / JCM 23072 / IMI 49137)</name>
    <name type="common">Acremonium chrysogenum</name>
    <dbReference type="NCBI Taxonomy" id="857340"/>
    <lineage>
        <taxon>Eukaryota</taxon>
        <taxon>Fungi</taxon>
        <taxon>Dikarya</taxon>
        <taxon>Ascomycota</taxon>
        <taxon>Pezizomycotina</taxon>
        <taxon>Sordariomycetes</taxon>
        <taxon>Hypocreomycetidae</taxon>
        <taxon>Hypocreales</taxon>
        <taxon>Bionectriaceae</taxon>
        <taxon>Hapsidospora</taxon>
    </lineage>
</organism>
<evidence type="ECO:0000256" key="2">
    <source>
        <dbReference type="ARBA" id="ARBA00008423"/>
    </source>
</evidence>
<keyword evidence="6" id="KW-0862">Zinc</keyword>
<dbReference type="FunFam" id="1.10.340.40:FF:000001">
    <property type="entry name" value="Nuclear polyadenylated RNA-binding protein nab2"/>
    <property type="match status" value="1"/>
</dbReference>